<dbReference type="InterPro" id="IPR001789">
    <property type="entry name" value="Sig_transdc_resp-reg_receiver"/>
</dbReference>
<evidence type="ECO:0000256" key="7">
    <source>
        <dbReference type="ARBA" id="ARBA00024867"/>
    </source>
</evidence>
<dbReference type="GO" id="GO:0000156">
    <property type="term" value="F:phosphorelay response regulator activity"/>
    <property type="evidence" value="ECO:0007669"/>
    <property type="project" value="TreeGrafter"/>
</dbReference>
<proteinExistence type="predicted"/>
<dbReference type="PROSITE" id="PS50110">
    <property type="entry name" value="RESPONSE_REGULATORY"/>
    <property type="match status" value="1"/>
</dbReference>
<evidence type="ECO:0000256" key="1">
    <source>
        <dbReference type="ARBA" id="ARBA00018672"/>
    </source>
</evidence>
<dbReference type="GO" id="GO:0006355">
    <property type="term" value="P:regulation of DNA-templated transcription"/>
    <property type="evidence" value="ECO:0007669"/>
    <property type="project" value="InterPro"/>
</dbReference>
<dbReference type="PANTHER" id="PTHR48111:SF2">
    <property type="entry name" value="RESPONSE REGULATOR SAER"/>
    <property type="match status" value="1"/>
</dbReference>
<comment type="function">
    <text evidence="7">May play the central regulatory role in sporulation. It may be an element of the effector pathway responsible for the activation of sporulation genes in response to nutritional stress. Spo0A may act in concert with spo0H (a sigma factor) to control the expression of some genes that are critical to the sporulation process.</text>
</comment>
<dbReference type="InterPro" id="IPR016032">
    <property type="entry name" value="Sig_transdc_resp-reg_C-effctor"/>
</dbReference>
<feature type="modified residue" description="4-aspartylphosphate" evidence="8">
    <location>
        <position position="53"/>
    </location>
</feature>
<accession>A0A1H9R243</accession>
<feature type="domain" description="Response regulatory" evidence="10">
    <location>
        <begin position="4"/>
        <end position="117"/>
    </location>
</feature>
<feature type="domain" description="OmpR/PhoB-type" evidence="11">
    <location>
        <begin position="143"/>
        <end position="245"/>
    </location>
</feature>
<evidence type="ECO:0000256" key="2">
    <source>
        <dbReference type="ARBA" id="ARBA00022553"/>
    </source>
</evidence>
<evidence type="ECO:0000313" key="12">
    <source>
        <dbReference type="EMBL" id="SER66758.1"/>
    </source>
</evidence>
<evidence type="ECO:0000256" key="8">
    <source>
        <dbReference type="PROSITE-ProRule" id="PRU00169"/>
    </source>
</evidence>
<name>A0A1H9R243_9FIRM</name>
<dbReference type="Proteomes" id="UP000182471">
    <property type="component" value="Unassembled WGS sequence"/>
</dbReference>
<dbReference type="AlphaFoldDB" id="A0A1H9R243"/>
<dbReference type="SUPFAM" id="SSF46894">
    <property type="entry name" value="C-terminal effector domain of the bipartite response regulators"/>
    <property type="match status" value="1"/>
</dbReference>
<dbReference type="GO" id="GO:0000976">
    <property type="term" value="F:transcription cis-regulatory region binding"/>
    <property type="evidence" value="ECO:0007669"/>
    <property type="project" value="TreeGrafter"/>
</dbReference>
<keyword evidence="4" id="KW-0805">Transcription regulation</keyword>
<dbReference type="Gene3D" id="3.40.50.2300">
    <property type="match status" value="1"/>
</dbReference>
<reference evidence="13" key="1">
    <citation type="submission" date="2016-10" db="EMBL/GenBank/DDBJ databases">
        <authorList>
            <person name="Varghese N."/>
            <person name="Submissions S."/>
        </authorList>
    </citation>
    <scope>NUCLEOTIDE SEQUENCE [LARGE SCALE GENOMIC DNA]</scope>
    <source>
        <strain evidence="13">S1b</strain>
    </source>
</reference>
<dbReference type="Gene3D" id="1.10.10.10">
    <property type="entry name" value="Winged helix-like DNA-binding domain superfamily/Winged helix DNA-binding domain"/>
    <property type="match status" value="1"/>
</dbReference>
<dbReference type="RefSeq" id="WP_074730431.1">
    <property type="nucleotide sequence ID" value="NZ_FOGW01000007.1"/>
</dbReference>
<organism evidence="12 13">
    <name type="scientific">Lachnobacterium bovis</name>
    <dbReference type="NCBI Taxonomy" id="140626"/>
    <lineage>
        <taxon>Bacteria</taxon>
        <taxon>Bacillati</taxon>
        <taxon>Bacillota</taxon>
        <taxon>Clostridia</taxon>
        <taxon>Lachnospirales</taxon>
        <taxon>Lachnospiraceae</taxon>
        <taxon>Lachnobacterium</taxon>
    </lineage>
</organism>
<dbReference type="Pfam" id="PF00486">
    <property type="entry name" value="Trans_reg_C"/>
    <property type="match status" value="1"/>
</dbReference>
<dbReference type="InterPro" id="IPR001867">
    <property type="entry name" value="OmpR/PhoB-type_DNA-bd"/>
</dbReference>
<evidence type="ECO:0000313" key="13">
    <source>
        <dbReference type="Proteomes" id="UP000182471"/>
    </source>
</evidence>
<dbReference type="GO" id="GO:0032993">
    <property type="term" value="C:protein-DNA complex"/>
    <property type="evidence" value="ECO:0007669"/>
    <property type="project" value="TreeGrafter"/>
</dbReference>
<sequence>MIYQCLIVEDERELAEATSEYFNMFDIKSAFVEEGKDCFKFLEKNQVSILLLDINLKNENGIDICRKIREKYDLPIIFISARQKDDDILVALSSGGDDYVKKPYSLSVLMAKVKATLRRLELNNNEKECTDEKINYNKTDKNSNYMLVSEEENIIKLDNRNFTIIYKGKKIYLKAREFALLQELYNHRGEIVTKEELFETVWQDGFYSDSTLNVHIRRLREKIENDPSRPQLIKTIWGTGYKLDIWEND</sequence>
<dbReference type="PANTHER" id="PTHR48111">
    <property type="entry name" value="REGULATOR OF RPOS"/>
    <property type="match status" value="1"/>
</dbReference>
<evidence type="ECO:0000256" key="6">
    <source>
        <dbReference type="ARBA" id="ARBA00023163"/>
    </source>
</evidence>
<dbReference type="InterPro" id="IPR039420">
    <property type="entry name" value="WalR-like"/>
</dbReference>
<dbReference type="SMART" id="SM00448">
    <property type="entry name" value="REC"/>
    <property type="match status" value="1"/>
</dbReference>
<evidence type="ECO:0000256" key="3">
    <source>
        <dbReference type="ARBA" id="ARBA00023012"/>
    </source>
</evidence>
<dbReference type="CDD" id="cd17574">
    <property type="entry name" value="REC_OmpR"/>
    <property type="match status" value="1"/>
</dbReference>
<evidence type="ECO:0000259" key="10">
    <source>
        <dbReference type="PROSITE" id="PS50110"/>
    </source>
</evidence>
<dbReference type="CDD" id="cd00383">
    <property type="entry name" value="trans_reg_C"/>
    <property type="match status" value="1"/>
</dbReference>
<dbReference type="InterPro" id="IPR036388">
    <property type="entry name" value="WH-like_DNA-bd_sf"/>
</dbReference>
<dbReference type="FunFam" id="1.10.10.10:FF:000018">
    <property type="entry name" value="DNA-binding response regulator ResD"/>
    <property type="match status" value="1"/>
</dbReference>
<dbReference type="Pfam" id="PF00072">
    <property type="entry name" value="Response_reg"/>
    <property type="match status" value="1"/>
</dbReference>
<keyword evidence="6" id="KW-0804">Transcription</keyword>
<dbReference type="Gene3D" id="6.10.250.690">
    <property type="match status" value="1"/>
</dbReference>
<evidence type="ECO:0000256" key="9">
    <source>
        <dbReference type="PROSITE-ProRule" id="PRU01091"/>
    </source>
</evidence>
<dbReference type="InterPro" id="IPR011006">
    <property type="entry name" value="CheY-like_superfamily"/>
</dbReference>
<keyword evidence="3" id="KW-0902">Two-component regulatory system</keyword>
<gene>
    <name evidence="12" type="ORF">SAMN02910429_00737</name>
</gene>
<dbReference type="GO" id="GO:0005829">
    <property type="term" value="C:cytosol"/>
    <property type="evidence" value="ECO:0007669"/>
    <property type="project" value="TreeGrafter"/>
</dbReference>
<keyword evidence="2 8" id="KW-0597">Phosphoprotein</keyword>
<evidence type="ECO:0000256" key="4">
    <source>
        <dbReference type="ARBA" id="ARBA00023015"/>
    </source>
</evidence>
<protein>
    <recommendedName>
        <fullName evidence="1">Stage 0 sporulation protein A homolog</fullName>
    </recommendedName>
</protein>
<dbReference type="EMBL" id="FOGW01000007">
    <property type="protein sequence ID" value="SER66758.1"/>
    <property type="molecule type" value="Genomic_DNA"/>
</dbReference>
<evidence type="ECO:0000259" key="11">
    <source>
        <dbReference type="PROSITE" id="PS51755"/>
    </source>
</evidence>
<dbReference type="PROSITE" id="PS51755">
    <property type="entry name" value="OMPR_PHOB"/>
    <property type="match status" value="1"/>
</dbReference>
<feature type="DNA-binding region" description="OmpR/PhoB-type" evidence="9">
    <location>
        <begin position="143"/>
        <end position="245"/>
    </location>
</feature>
<dbReference type="SMART" id="SM00862">
    <property type="entry name" value="Trans_reg_C"/>
    <property type="match status" value="1"/>
</dbReference>
<evidence type="ECO:0000256" key="5">
    <source>
        <dbReference type="ARBA" id="ARBA00023125"/>
    </source>
</evidence>
<keyword evidence="13" id="KW-1185">Reference proteome</keyword>
<dbReference type="SUPFAM" id="SSF52172">
    <property type="entry name" value="CheY-like"/>
    <property type="match status" value="1"/>
</dbReference>
<keyword evidence="5 9" id="KW-0238">DNA-binding</keyword>